<dbReference type="AlphaFoldDB" id="A0A7U2I206"/>
<reference evidence="2" key="1">
    <citation type="journal article" date="2021" name="BMC Genomics">
        <title>Chromosome-level genome assembly and manually-curated proteome of model necrotroph Parastagonospora nodorum Sn15 reveals a genome-wide trove of candidate effector homologs, and redundancy of virulence-related functions within an accessory chromosome.</title>
        <authorList>
            <person name="Bertazzoni S."/>
            <person name="Jones D.A.B."/>
            <person name="Phan H.T."/>
            <person name="Tan K.-C."/>
            <person name="Hane J.K."/>
        </authorList>
    </citation>
    <scope>NUCLEOTIDE SEQUENCE [LARGE SCALE GENOMIC DNA]</scope>
    <source>
        <strain evidence="2">SN15 / ATCC MYA-4574 / FGSC 10173)</strain>
    </source>
</reference>
<organism evidence="1 2">
    <name type="scientific">Phaeosphaeria nodorum (strain SN15 / ATCC MYA-4574 / FGSC 10173)</name>
    <name type="common">Glume blotch fungus</name>
    <name type="synonym">Parastagonospora nodorum</name>
    <dbReference type="NCBI Taxonomy" id="321614"/>
    <lineage>
        <taxon>Eukaryota</taxon>
        <taxon>Fungi</taxon>
        <taxon>Dikarya</taxon>
        <taxon>Ascomycota</taxon>
        <taxon>Pezizomycotina</taxon>
        <taxon>Dothideomycetes</taxon>
        <taxon>Pleosporomycetidae</taxon>
        <taxon>Pleosporales</taxon>
        <taxon>Pleosporineae</taxon>
        <taxon>Phaeosphaeriaceae</taxon>
        <taxon>Parastagonospora</taxon>
    </lineage>
</organism>
<accession>A0A7U2I206</accession>
<evidence type="ECO:0000313" key="1">
    <source>
        <dbReference type="EMBL" id="QRC98908.1"/>
    </source>
</evidence>
<dbReference type="Proteomes" id="UP000663193">
    <property type="component" value="Chromosome 9"/>
</dbReference>
<protein>
    <submittedName>
        <fullName evidence="1">Uncharacterized protein</fullName>
    </submittedName>
</protein>
<sequence>MDDKLQEAQEVHAELHEDYGIVPSVKVQNVLDLLEKKYTQDGIEQTYRQFIRDFEDLAYKKLIILRGTFGRCRLVKEHTVLEWMKAIDTEDEMKAKYRRAVRCEERAERIDIQIKSRASDMGTHTQHTMDDILNILESYSRGSDAQIVERVTTAVQSTLEMT</sequence>
<name>A0A7U2I206_PHANO</name>
<gene>
    <name evidence="1" type="ORF">JI435_304540</name>
</gene>
<dbReference type="VEuPathDB" id="FungiDB:JI435_304540"/>
<evidence type="ECO:0000313" key="2">
    <source>
        <dbReference type="Proteomes" id="UP000663193"/>
    </source>
</evidence>
<keyword evidence="2" id="KW-1185">Reference proteome</keyword>
<dbReference type="EMBL" id="CP069031">
    <property type="protein sequence ID" value="QRC98908.1"/>
    <property type="molecule type" value="Genomic_DNA"/>
</dbReference>
<proteinExistence type="predicted"/>